<dbReference type="PANTHER" id="PTHR46848">
    <property type="entry name" value="REGULATOR OF G-PROTEIN SIGNALING 3"/>
    <property type="match status" value="1"/>
</dbReference>
<evidence type="ECO:0000313" key="2">
    <source>
        <dbReference type="EnsemblMetazoa" id="AMAM016673-PA"/>
    </source>
</evidence>
<evidence type="ECO:0000256" key="1">
    <source>
        <dbReference type="SAM" id="MobiDB-lite"/>
    </source>
</evidence>
<evidence type="ECO:0000313" key="3">
    <source>
        <dbReference type="Proteomes" id="UP000075901"/>
    </source>
</evidence>
<dbReference type="EnsemblMetazoa" id="AMAM016673-RA">
    <property type="protein sequence ID" value="AMAM016673-PA"/>
    <property type="gene ID" value="AMAM016673"/>
</dbReference>
<dbReference type="GO" id="GO:0005634">
    <property type="term" value="C:nucleus"/>
    <property type="evidence" value="ECO:0007669"/>
    <property type="project" value="TreeGrafter"/>
</dbReference>
<protein>
    <submittedName>
        <fullName evidence="2">Uncharacterized protein</fullName>
    </submittedName>
</protein>
<feature type="compositionally biased region" description="Polar residues" evidence="1">
    <location>
        <begin position="141"/>
        <end position="158"/>
    </location>
</feature>
<dbReference type="GO" id="GO:0005886">
    <property type="term" value="C:plasma membrane"/>
    <property type="evidence" value="ECO:0007669"/>
    <property type="project" value="TreeGrafter"/>
</dbReference>
<name>A0A182SZQ3_9DIPT</name>
<proteinExistence type="predicted"/>
<dbReference type="Proteomes" id="UP000075901">
    <property type="component" value="Unassembled WGS sequence"/>
</dbReference>
<feature type="compositionally biased region" description="Low complexity" evidence="1">
    <location>
        <begin position="209"/>
        <end position="225"/>
    </location>
</feature>
<feature type="region of interest" description="Disordered" evidence="1">
    <location>
        <begin position="87"/>
        <end position="158"/>
    </location>
</feature>
<keyword evidence="3" id="KW-1185">Reference proteome</keyword>
<dbReference type="AlphaFoldDB" id="A0A182SZQ3"/>
<accession>A0A182SZQ3</accession>
<sequence>MINCTCHVSIYRWNPDLVPKQVEELIDEKCRKLNKTGVPQGSALHLAQWMKGQLNKIQIIESDPIDSEPEQLVEEWSVEQVTNRSKELNLVDSDGSPYRSASQCNGTGNGLVAKNNGSGTASQPPADDNSAFEDDDDNKSVSKSTTSDSQITVRSSPLSNKLDTISMCRQCLKNCKSRLNSPSSNSLTVQHSHSTPSNRCCVSNSTTGSSLNKSPNSISSVSSSSTLTMRGRAAAQEGTVAESTGCIEQTANVVQGRQTGDNVRHLQLSVNGNYKTMCQTPCHCKCTPKDFEKSTLSPDELLHERVKILDNVCETSATNVKVQQGKDSSKMNGYPASARHALRMDANTDNREESKIEFNNNVDDDTEWSLMGLIGLAQINPAASLVHMDPFEALPTIAVVPPTPDALGNALYTRQSMPPSPWATLERSQLQLTP</sequence>
<feature type="region of interest" description="Disordered" evidence="1">
    <location>
        <begin position="178"/>
        <end position="241"/>
    </location>
</feature>
<dbReference type="VEuPathDB" id="VectorBase:AMAM016673"/>
<dbReference type="PANTHER" id="PTHR46848:SF1">
    <property type="entry name" value="REGULATOR OF G-PROTEIN SIGNALING 3"/>
    <property type="match status" value="1"/>
</dbReference>
<organism evidence="2 3">
    <name type="scientific">Anopheles maculatus</name>
    <dbReference type="NCBI Taxonomy" id="74869"/>
    <lineage>
        <taxon>Eukaryota</taxon>
        <taxon>Metazoa</taxon>
        <taxon>Ecdysozoa</taxon>
        <taxon>Arthropoda</taxon>
        <taxon>Hexapoda</taxon>
        <taxon>Insecta</taxon>
        <taxon>Pterygota</taxon>
        <taxon>Neoptera</taxon>
        <taxon>Endopterygota</taxon>
        <taxon>Diptera</taxon>
        <taxon>Nematocera</taxon>
        <taxon>Culicoidea</taxon>
        <taxon>Culicidae</taxon>
        <taxon>Anophelinae</taxon>
        <taxon>Anopheles</taxon>
        <taxon>Anopheles maculatus group</taxon>
    </lineage>
</organism>
<feature type="compositionally biased region" description="Polar residues" evidence="1">
    <location>
        <begin position="178"/>
        <end position="208"/>
    </location>
</feature>
<reference evidence="2" key="2">
    <citation type="submission" date="2020-05" db="UniProtKB">
        <authorList>
            <consortium name="EnsemblMetazoa"/>
        </authorList>
    </citation>
    <scope>IDENTIFICATION</scope>
    <source>
        <strain evidence="2">maculatus3</strain>
    </source>
</reference>
<reference evidence="3" key="1">
    <citation type="submission" date="2013-09" db="EMBL/GenBank/DDBJ databases">
        <title>The Genome Sequence of Anopheles maculatus species B.</title>
        <authorList>
            <consortium name="The Broad Institute Genomics Platform"/>
            <person name="Neafsey D.E."/>
            <person name="Besansky N."/>
            <person name="Howell P."/>
            <person name="Walton C."/>
            <person name="Young S.K."/>
            <person name="Zeng Q."/>
            <person name="Gargeya S."/>
            <person name="Fitzgerald M."/>
            <person name="Haas B."/>
            <person name="Abouelleil A."/>
            <person name="Allen A.W."/>
            <person name="Alvarado L."/>
            <person name="Arachchi H.M."/>
            <person name="Berlin A.M."/>
            <person name="Chapman S.B."/>
            <person name="Gainer-Dewar J."/>
            <person name="Goldberg J."/>
            <person name="Griggs A."/>
            <person name="Gujja S."/>
            <person name="Hansen M."/>
            <person name="Howarth C."/>
            <person name="Imamovic A."/>
            <person name="Ireland A."/>
            <person name="Larimer J."/>
            <person name="McCowan C."/>
            <person name="Murphy C."/>
            <person name="Pearson M."/>
            <person name="Poon T.W."/>
            <person name="Priest M."/>
            <person name="Roberts A."/>
            <person name="Saif S."/>
            <person name="Shea T."/>
            <person name="Sisk P."/>
            <person name="Sykes S."/>
            <person name="Wortman J."/>
            <person name="Nusbaum C."/>
            <person name="Birren B."/>
        </authorList>
    </citation>
    <scope>NUCLEOTIDE SEQUENCE [LARGE SCALE GENOMIC DNA]</scope>
    <source>
        <strain evidence="3">maculatus3</strain>
    </source>
</reference>